<dbReference type="AlphaFoldDB" id="A0A382NWI2"/>
<evidence type="ECO:0000313" key="1">
    <source>
        <dbReference type="EMBL" id="SVC65513.1"/>
    </source>
</evidence>
<name>A0A382NWI2_9ZZZZ</name>
<organism evidence="1">
    <name type="scientific">marine metagenome</name>
    <dbReference type="NCBI Taxonomy" id="408172"/>
    <lineage>
        <taxon>unclassified sequences</taxon>
        <taxon>metagenomes</taxon>
        <taxon>ecological metagenomes</taxon>
    </lineage>
</organism>
<dbReference type="EMBL" id="UINC01103264">
    <property type="protein sequence ID" value="SVC65513.1"/>
    <property type="molecule type" value="Genomic_DNA"/>
</dbReference>
<sequence>MSFSHASGLTLFTVTAVVFAGCADSSGTANMAMAGDNYYPNAITGEGIPNPNPN</sequence>
<gene>
    <name evidence="1" type="ORF">METZ01_LOCUS318367</name>
</gene>
<protein>
    <submittedName>
        <fullName evidence="1">Uncharacterized protein</fullName>
    </submittedName>
</protein>
<reference evidence="1" key="1">
    <citation type="submission" date="2018-05" db="EMBL/GenBank/DDBJ databases">
        <authorList>
            <person name="Lanie J.A."/>
            <person name="Ng W.-L."/>
            <person name="Kazmierczak K.M."/>
            <person name="Andrzejewski T.M."/>
            <person name="Davidsen T.M."/>
            <person name="Wayne K.J."/>
            <person name="Tettelin H."/>
            <person name="Glass J.I."/>
            <person name="Rusch D."/>
            <person name="Podicherti R."/>
            <person name="Tsui H.-C.T."/>
            <person name="Winkler M.E."/>
        </authorList>
    </citation>
    <scope>NUCLEOTIDE SEQUENCE</scope>
</reference>
<accession>A0A382NWI2</accession>
<proteinExistence type="predicted"/>
<feature type="non-terminal residue" evidence="1">
    <location>
        <position position="54"/>
    </location>
</feature>